<proteinExistence type="predicted"/>
<dbReference type="RefSeq" id="WP_323576882.1">
    <property type="nucleotide sequence ID" value="NZ_JAYGJQ010000002.1"/>
</dbReference>
<dbReference type="InterPro" id="IPR009078">
    <property type="entry name" value="Ferritin-like_SF"/>
</dbReference>
<keyword evidence="2" id="KW-1185">Reference proteome</keyword>
<comment type="caution">
    <text evidence="1">The sequence shown here is derived from an EMBL/GenBank/DDBJ whole genome shotgun (WGS) entry which is preliminary data.</text>
</comment>
<dbReference type="InterPro" id="IPR012347">
    <property type="entry name" value="Ferritin-like"/>
</dbReference>
<protein>
    <submittedName>
        <fullName evidence="1">Ferritin-like domain-containing protein</fullName>
    </submittedName>
</protein>
<dbReference type="Proteomes" id="UP001302274">
    <property type="component" value="Unassembled WGS sequence"/>
</dbReference>
<name>A0ABU5VVB2_9BACT</name>
<gene>
    <name evidence="1" type="ORF">SHI21_12255</name>
</gene>
<sequence length="305" mass="35143">MKINKDQLFLKNISENESKIERLVKVSFAANGFTPVEKTITDGLYWGENFFFLNKSSLWKSLKEEQKFRILSRMNEHLLREAYYIENAGMLYAAKMNIIAESQEERSFFSIMGFEEAEHLQSLTPFLNANITASDVPSFSSHIGKIITEGDRPSNLFLIQILLEGWGLSYYQTLAEQSADKGMREVFLRIIKDETRHHSAGVLLLEKKQTEQNTFLLDAFHELLNMVRIGPWTLIQEIKKEVGDLSEKHTKILISEINAVSDTNQKLARLKLLTEKSLGDELLNKFQKNGIWLSYSEEDMLKAHS</sequence>
<evidence type="ECO:0000313" key="1">
    <source>
        <dbReference type="EMBL" id="MEA9356988.1"/>
    </source>
</evidence>
<dbReference type="Gene3D" id="1.20.1260.10">
    <property type="match status" value="1"/>
</dbReference>
<evidence type="ECO:0000313" key="2">
    <source>
        <dbReference type="Proteomes" id="UP001302274"/>
    </source>
</evidence>
<dbReference type="SUPFAM" id="SSF47240">
    <property type="entry name" value="Ferritin-like"/>
    <property type="match status" value="1"/>
</dbReference>
<organism evidence="1 2">
    <name type="scientific">Bacteriovorax antarcticus</name>
    <dbReference type="NCBI Taxonomy" id="3088717"/>
    <lineage>
        <taxon>Bacteria</taxon>
        <taxon>Pseudomonadati</taxon>
        <taxon>Bdellovibrionota</taxon>
        <taxon>Bacteriovoracia</taxon>
        <taxon>Bacteriovoracales</taxon>
        <taxon>Bacteriovoracaceae</taxon>
        <taxon>Bacteriovorax</taxon>
    </lineage>
</organism>
<reference evidence="1 2" key="1">
    <citation type="submission" date="2023-11" db="EMBL/GenBank/DDBJ databases">
        <title>A Novel Polar Bacteriovorax (B. antarcticus) Isolated from the Biocrust in Antarctica.</title>
        <authorList>
            <person name="Mun W."/>
            <person name="Choi S.Y."/>
            <person name="Mitchell R.J."/>
        </authorList>
    </citation>
    <scope>NUCLEOTIDE SEQUENCE [LARGE SCALE GENOMIC DNA]</scope>
    <source>
        <strain evidence="1 2">PP10</strain>
    </source>
</reference>
<accession>A0ABU5VVB2</accession>
<dbReference type="CDD" id="cd00657">
    <property type="entry name" value="Ferritin_like"/>
    <property type="match status" value="1"/>
</dbReference>
<dbReference type="EMBL" id="JAYGJQ010000002">
    <property type="protein sequence ID" value="MEA9356988.1"/>
    <property type="molecule type" value="Genomic_DNA"/>
</dbReference>